<evidence type="ECO:0000313" key="2">
    <source>
        <dbReference type="Proteomes" id="UP000267027"/>
    </source>
</evidence>
<dbReference type="Proteomes" id="UP000267027">
    <property type="component" value="Unassembled WGS sequence"/>
</dbReference>
<name>A0A0R3PM25_ANGCS</name>
<protein>
    <submittedName>
        <fullName evidence="1 3">Uncharacterized protein</fullName>
    </submittedName>
</protein>
<organism evidence="3">
    <name type="scientific">Angiostrongylus costaricensis</name>
    <name type="common">Nematode worm</name>
    <dbReference type="NCBI Taxonomy" id="334426"/>
    <lineage>
        <taxon>Eukaryota</taxon>
        <taxon>Metazoa</taxon>
        <taxon>Ecdysozoa</taxon>
        <taxon>Nematoda</taxon>
        <taxon>Chromadorea</taxon>
        <taxon>Rhabditida</taxon>
        <taxon>Rhabditina</taxon>
        <taxon>Rhabditomorpha</taxon>
        <taxon>Strongyloidea</taxon>
        <taxon>Metastrongylidae</taxon>
        <taxon>Angiostrongylus</taxon>
    </lineage>
</organism>
<keyword evidence="2" id="KW-1185">Reference proteome</keyword>
<dbReference type="EMBL" id="UYYA01003900">
    <property type="protein sequence ID" value="VDM57459.1"/>
    <property type="molecule type" value="Genomic_DNA"/>
</dbReference>
<evidence type="ECO:0000313" key="3">
    <source>
        <dbReference type="WBParaSite" id="ACOC_0000587301-mRNA-1"/>
    </source>
</evidence>
<dbReference type="WBParaSite" id="ACOC_0000587301-mRNA-1">
    <property type="protein sequence ID" value="ACOC_0000587301-mRNA-1"/>
    <property type="gene ID" value="ACOC_0000587301"/>
</dbReference>
<gene>
    <name evidence="1" type="ORF">ACOC_LOCUS5874</name>
</gene>
<accession>A0A0R3PM25</accession>
<evidence type="ECO:0000313" key="1">
    <source>
        <dbReference type="EMBL" id="VDM57459.1"/>
    </source>
</evidence>
<dbReference type="OrthoDB" id="5808547at2759"/>
<dbReference type="AlphaFoldDB" id="A0A0R3PM25"/>
<reference evidence="3" key="1">
    <citation type="submission" date="2017-02" db="UniProtKB">
        <authorList>
            <consortium name="WormBaseParasite"/>
        </authorList>
    </citation>
    <scope>IDENTIFICATION</scope>
</reference>
<reference evidence="1 2" key="2">
    <citation type="submission" date="2018-11" db="EMBL/GenBank/DDBJ databases">
        <authorList>
            <consortium name="Pathogen Informatics"/>
        </authorList>
    </citation>
    <scope>NUCLEOTIDE SEQUENCE [LARGE SCALE GENOMIC DNA]</scope>
    <source>
        <strain evidence="1 2">Costa Rica</strain>
    </source>
</reference>
<proteinExistence type="predicted"/>
<sequence length="53" mass="5924">MYLFKLAIENFVLISVNSFPLQRITRSALPLSSLLVPYPRVGKRSTSNAEDVA</sequence>